<evidence type="ECO:0000256" key="8">
    <source>
        <dbReference type="SAM" id="Phobius"/>
    </source>
</evidence>
<protein>
    <submittedName>
        <fullName evidence="9">Pteridine transporter</fullName>
    </submittedName>
</protein>
<organism evidence="9 10">
    <name type="scientific">Novymonas esmeraldas</name>
    <dbReference type="NCBI Taxonomy" id="1808958"/>
    <lineage>
        <taxon>Eukaryota</taxon>
        <taxon>Discoba</taxon>
        <taxon>Euglenozoa</taxon>
        <taxon>Kinetoplastea</taxon>
        <taxon>Metakinetoplastina</taxon>
        <taxon>Trypanosomatida</taxon>
        <taxon>Trypanosomatidae</taxon>
        <taxon>Novymonas</taxon>
    </lineage>
</organism>
<feature type="transmembrane region" description="Helical" evidence="8">
    <location>
        <begin position="442"/>
        <end position="461"/>
    </location>
</feature>
<evidence type="ECO:0000256" key="2">
    <source>
        <dbReference type="ARBA" id="ARBA00007015"/>
    </source>
</evidence>
<sequence>MPASREDSGAAQRGAEESLASPHSPVADTVNTNSCTAATATEGDFVHPEAASLYSTLPFMRFIPLASESMSGYGPRPIFALGVCYFFNKGLSNQLMNSATFALLVVRFGIDGTRFQRLGSMGTLGWSLNAFTAMMCDTFALLGYTKRWYMFISCIVAGVLTLTAGLLPARQASANTAAAFIFLASFGRANVDILSEGYYTRKMRQRPAPGPALVSYIWCASMAGTIISSAINGPVSDKGKPQINFIVAGAVQIAVTLIFAVNWYREQTNRTEREEDAYVHFKEELALELEYARHNGEDPMDLAARPTGATGCHNSTRSGEGVIAHAPDVERDADYVENVESGSGGGPGQSEQERRRAEGFVFRNPPRRWCGGLIEYNSEVLRENWRIFVYSCIMTAAVIAMTVGTIFADTLGLLLILVIVSTVCCATSFWALPLVIAKANVFGYLTVMVDITVWGPMYAFYVATPQCSPDGPHFSFTFYSTIGPIVGNIAGIVGVNAFNYIFRTQRYRLVFILTTFINIFGNIFDIIIVKRWNLAIGIPDHAMYLFGNAVIYDVCYMIEWMPMIVLISRLCPRGSESMVFAIMSGFRSIGQTTAAQIGTVIIEYGWTVPACDFTNLPMILLVCRILCPLLVIPLVFLVPNARICDDLDIDGDIVRARMEEKEVMNGTDTSSTNETKEMPTKKKSV</sequence>
<feature type="transmembrane region" description="Helical" evidence="8">
    <location>
        <begin position="148"/>
        <end position="167"/>
    </location>
</feature>
<evidence type="ECO:0000256" key="1">
    <source>
        <dbReference type="ARBA" id="ARBA00004141"/>
    </source>
</evidence>
<feature type="transmembrane region" description="Helical" evidence="8">
    <location>
        <begin position="579"/>
        <end position="606"/>
    </location>
</feature>
<feature type="region of interest" description="Disordered" evidence="7">
    <location>
        <begin position="662"/>
        <end position="685"/>
    </location>
</feature>
<dbReference type="GO" id="GO:0016020">
    <property type="term" value="C:membrane"/>
    <property type="evidence" value="ECO:0007669"/>
    <property type="project" value="UniProtKB-SubCell"/>
</dbReference>
<feature type="transmembrane region" description="Helical" evidence="8">
    <location>
        <begin position="618"/>
        <end position="638"/>
    </location>
</feature>
<dbReference type="PANTHER" id="PTHR31585">
    <property type="entry name" value="FOLATE-BIOPTERIN TRANSPORTER 1, CHLOROPLASTIC"/>
    <property type="match status" value="1"/>
</dbReference>
<keyword evidence="6 8" id="KW-0472">Membrane</keyword>
<dbReference type="Gene3D" id="1.20.1250.20">
    <property type="entry name" value="MFS general substrate transporter like domains"/>
    <property type="match status" value="1"/>
</dbReference>
<proteinExistence type="inferred from homology"/>
<dbReference type="AlphaFoldDB" id="A0AAW0F4T1"/>
<dbReference type="Proteomes" id="UP001430356">
    <property type="component" value="Unassembled WGS sequence"/>
</dbReference>
<dbReference type="Pfam" id="PF03092">
    <property type="entry name" value="BT1"/>
    <property type="match status" value="1"/>
</dbReference>
<evidence type="ECO:0000256" key="4">
    <source>
        <dbReference type="ARBA" id="ARBA00022692"/>
    </source>
</evidence>
<evidence type="ECO:0000256" key="3">
    <source>
        <dbReference type="ARBA" id="ARBA00022448"/>
    </source>
</evidence>
<evidence type="ECO:0000256" key="7">
    <source>
        <dbReference type="SAM" id="MobiDB-lite"/>
    </source>
</evidence>
<evidence type="ECO:0000256" key="6">
    <source>
        <dbReference type="ARBA" id="ARBA00023136"/>
    </source>
</evidence>
<feature type="compositionally biased region" description="Basic and acidic residues" evidence="7">
    <location>
        <begin position="674"/>
        <end position="685"/>
    </location>
</feature>
<feature type="transmembrane region" description="Helical" evidence="8">
    <location>
        <begin position="509"/>
        <end position="529"/>
    </location>
</feature>
<comment type="caution">
    <text evidence="9">The sequence shown here is derived from an EMBL/GenBank/DDBJ whole genome shotgun (WGS) entry which is preliminary data.</text>
</comment>
<dbReference type="NCBIfam" id="TIGR00788">
    <property type="entry name" value="fbt"/>
    <property type="match status" value="1"/>
</dbReference>
<accession>A0AAW0F4T1</accession>
<dbReference type="PANTHER" id="PTHR31585:SF51">
    <property type="entry name" value="TRANSPORTER, PUTATIVE-RELATED"/>
    <property type="match status" value="1"/>
</dbReference>
<evidence type="ECO:0000256" key="5">
    <source>
        <dbReference type="ARBA" id="ARBA00022989"/>
    </source>
</evidence>
<feature type="region of interest" description="Disordered" evidence="7">
    <location>
        <begin position="337"/>
        <end position="356"/>
    </location>
</feature>
<dbReference type="InterPro" id="IPR036259">
    <property type="entry name" value="MFS_trans_sf"/>
</dbReference>
<comment type="subcellular location">
    <subcellularLocation>
        <location evidence="1">Membrane</location>
        <topology evidence="1">Multi-pass membrane protein</topology>
    </subcellularLocation>
</comment>
<name>A0AAW0F4T1_9TRYP</name>
<feature type="transmembrane region" description="Helical" evidence="8">
    <location>
        <begin position="243"/>
        <end position="264"/>
    </location>
</feature>
<feature type="transmembrane region" description="Helical" evidence="8">
    <location>
        <begin position="413"/>
        <end position="435"/>
    </location>
</feature>
<keyword evidence="3" id="KW-0813">Transport</keyword>
<dbReference type="InterPro" id="IPR039309">
    <property type="entry name" value="BT1"/>
</dbReference>
<feature type="transmembrane region" description="Helical" evidence="8">
    <location>
        <begin position="387"/>
        <end position="407"/>
    </location>
</feature>
<keyword evidence="10" id="KW-1185">Reference proteome</keyword>
<dbReference type="EMBL" id="JAECZO010000011">
    <property type="protein sequence ID" value="KAK7201039.1"/>
    <property type="molecule type" value="Genomic_DNA"/>
</dbReference>
<feature type="transmembrane region" description="Helical" evidence="8">
    <location>
        <begin position="173"/>
        <end position="191"/>
    </location>
</feature>
<feature type="transmembrane region" description="Helical" evidence="8">
    <location>
        <begin position="549"/>
        <end position="567"/>
    </location>
</feature>
<feature type="region of interest" description="Disordered" evidence="7">
    <location>
        <begin position="1"/>
        <end position="31"/>
    </location>
</feature>
<dbReference type="InterPro" id="IPR004324">
    <property type="entry name" value="FBT"/>
</dbReference>
<keyword evidence="4 8" id="KW-0812">Transmembrane</keyword>
<dbReference type="SUPFAM" id="SSF103473">
    <property type="entry name" value="MFS general substrate transporter"/>
    <property type="match status" value="2"/>
</dbReference>
<keyword evidence="5 8" id="KW-1133">Transmembrane helix</keyword>
<evidence type="ECO:0000313" key="10">
    <source>
        <dbReference type="Proteomes" id="UP001430356"/>
    </source>
</evidence>
<reference evidence="9 10" key="1">
    <citation type="journal article" date="2021" name="MBio">
        <title>A New Model Trypanosomatid, Novymonas esmeraldas: Genomic Perception of Its 'Candidatus Pandoraea novymonadis' Endosymbiont.</title>
        <authorList>
            <person name="Zakharova A."/>
            <person name="Saura A."/>
            <person name="Butenko A."/>
            <person name="Podesvova L."/>
            <person name="Warmusova S."/>
            <person name="Kostygov A.Y."/>
            <person name="Nenarokova A."/>
            <person name="Lukes J."/>
            <person name="Opperdoes F.R."/>
            <person name="Yurchenko V."/>
        </authorList>
    </citation>
    <scope>NUCLEOTIDE SEQUENCE [LARGE SCALE GENOMIC DNA]</scope>
    <source>
        <strain evidence="9 10">E262AT.01</strain>
    </source>
</reference>
<comment type="similarity">
    <text evidence="2">Belongs to the major facilitator superfamily. Folate-biopterin transporter (TC 2.A.71) family.</text>
</comment>
<gene>
    <name evidence="9" type="ORF">NESM_000163900</name>
</gene>
<evidence type="ECO:0000313" key="9">
    <source>
        <dbReference type="EMBL" id="KAK7201039.1"/>
    </source>
</evidence>
<feature type="transmembrane region" description="Helical" evidence="8">
    <location>
        <begin position="481"/>
        <end position="502"/>
    </location>
</feature>
<feature type="transmembrane region" description="Helical" evidence="8">
    <location>
        <begin position="212"/>
        <end position="231"/>
    </location>
</feature>